<dbReference type="Proteomes" id="UP000054783">
    <property type="component" value="Unassembled WGS sequence"/>
</dbReference>
<dbReference type="STRING" id="990121.A0A0V1A1U6"/>
<evidence type="ECO:0000313" key="1">
    <source>
        <dbReference type="EMBL" id="KRY18785.1"/>
    </source>
</evidence>
<keyword evidence="2" id="KW-1185">Reference proteome</keyword>
<dbReference type="AlphaFoldDB" id="A0A0V1A1U6"/>
<proteinExistence type="predicted"/>
<organism evidence="1 2">
    <name type="scientific">Trichinella patagoniensis</name>
    <dbReference type="NCBI Taxonomy" id="990121"/>
    <lineage>
        <taxon>Eukaryota</taxon>
        <taxon>Metazoa</taxon>
        <taxon>Ecdysozoa</taxon>
        <taxon>Nematoda</taxon>
        <taxon>Enoplea</taxon>
        <taxon>Dorylaimia</taxon>
        <taxon>Trichinellida</taxon>
        <taxon>Trichinellidae</taxon>
        <taxon>Trichinella</taxon>
    </lineage>
</organism>
<dbReference type="EMBL" id="JYDQ01000042">
    <property type="protein sequence ID" value="KRY18785.1"/>
    <property type="molecule type" value="Genomic_DNA"/>
</dbReference>
<name>A0A0V1A1U6_9BILA</name>
<sequence>MTNATYGPRYHSAGYHDGASVKVPRIQRRCSEIEALVRSKLTNHRSVRLHFLLVSIELVHFLNLLSPDQHALFTIDTLPTAGKQVELFHWYMCCLSGTFFLRLSHGDV</sequence>
<evidence type="ECO:0000313" key="2">
    <source>
        <dbReference type="Proteomes" id="UP000054783"/>
    </source>
</evidence>
<comment type="caution">
    <text evidence="1">The sequence shown here is derived from an EMBL/GenBank/DDBJ whole genome shotgun (WGS) entry which is preliminary data.</text>
</comment>
<protein>
    <submittedName>
        <fullName evidence="1">Uncharacterized protein</fullName>
    </submittedName>
</protein>
<accession>A0A0V1A1U6</accession>
<gene>
    <name evidence="1" type="ORF">T12_9049</name>
</gene>
<reference evidence="1 2" key="1">
    <citation type="submission" date="2015-01" db="EMBL/GenBank/DDBJ databases">
        <title>Evolution of Trichinella species and genotypes.</title>
        <authorList>
            <person name="Korhonen P.K."/>
            <person name="Edoardo P."/>
            <person name="Giuseppe L.R."/>
            <person name="Gasser R.B."/>
        </authorList>
    </citation>
    <scope>NUCLEOTIDE SEQUENCE [LARGE SCALE GENOMIC DNA]</scope>
    <source>
        <strain evidence="1">ISS2496</strain>
    </source>
</reference>